<dbReference type="AlphaFoldDB" id="A0A4Y7SHB2"/>
<accession>A0A4Y7SHB2</accession>
<dbReference type="Proteomes" id="UP000298030">
    <property type="component" value="Unassembled WGS sequence"/>
</dbReference>
<comment type="caution">
    <text evidence="2">The sequence shown here is derived from an EMBL/GenBank/DDBJ whole genome shotgun (WGS) entry which is preliminary data.</text>
</comment>
<feature type="region of interest" description="Disordered" evidence="1">
    <location>
        <begin position="65"/>
        <end position="94"/>
    </location>
</feature>
<sequence>MYLNAWLANRRWPIPTRSLSRNCSWLSESYVHVLCLDEDGLFRDPAAVVASAHWHLSRTDSRYPKMLTSSTGTKERRPIVPRSSGEGYHQGPGHALRLTTHRLCHSLPV</sequence>
<evidence type="ECO:0000313" key="2">
    <source>
        <dbReference type="EMBL" id="TEB21280.1"/>
    </source>
</evidence>
<evidence type="ECO:0000313" key="3">
    <source>
        <dbReference type="Proteomes" id="UP000298030"/>
    </source>
</evidence>
<name>A0A4Y7SHB2_COPMI</name>
<reference evidence="2 3" key="1">
    <citation type="journal article" date="2019" name="Nat. Ecol. Evol.">
        <title>Megaphylogeny resolves global patterns of mushroom evolution.</title>
        <authorList>
            <person name="Varga T."/>
            <person name="Krizsan K."/>
            <person name="Foldi C."/>
            <person name="Dima B."/>
            <person name="Sanchez-Garcia M."/>
            <person name="Sanchez-Ramirez S."/>
            <person name="Szollosi G.J."/>
            <person name="Szarkandi J.G."/>
            <person name="Papp V."/>
            <person name="Albert L."/>
            <person name="Andreopoulos W."/>
            <person name="Angelini C."/>
            <person name="Antonin V."/>
            <person name="Barry K.W."/>
            <person name="Bougher N.L."/>
            <person name="Buchanan P."/>
            <person name="Buyck B."/>
            <person name="Bense V."/>
            <person name="Catcheside P."/>
            <person name="Chovatia M."/>
            <person name="Cooper J."/>
            <person name="Damon W."/>
            <person name="Desjardin D."/>
            <person name="Finy P."/>
            <person name="Geml J."/>
            <person name="Haridas S."/>
            <person name="Hughes K."/>
            <person name="Justo A."/>
            <person name="Karasinski D."/>
            <person name="Kautmanova I."/>
            <person name="Kiss B."/>
            <person name="Kocsube S."/>
            <person name="Kotiranta H."/>
            <person name="LaButti K.M."/>
            <person name="Lechner B.E."/>
            <person name="Liimatainen K."/>
            <person name="Lipzen A."/>
            <person name="Lukacs Z."/>
            <person name="Mihaltcheva S."/>
            <person name="Morgado L.N."/>
            <person name="Niskanen T."/>
            <person name="Noordeloos M.E."/>
            <person name="Ohm R.A."/>
            <person name="Ortiz-Santana B."/>
            <person name="Ovrebo C."/>
            <person name="Racz N."/>
            <person name="Riley R."/>
            <person name="Savchenko A."/>
            <person name="Shiryaev A."/>
            <person name="Soop K."/>
            <person name="Spirin V."/>
            <person name="Szebenyi C."/>
            <person name="Tomsovsky M."/>
            <person name="Tulloss R.E."/>
            <person name="Uehling J."/>
            <person name="Grigoriev I.V."/>
            <person name="Vagvolgyi C."/>
            <person name="Papp T."/>
            <person name="Martin F.M."/>
            <person name="Miettinen O."/>
            <person name="Hibbett D.S."/>
            <person name="Nagy L.G."/>
        </authorList>
    </citation>
    <scope>NUCLEOTIDE SEQUENCE [LARGE SCALE GENOMIC DNA]</scope>
    <source>
        <strain evidence="2 3">FP101781</strain>
    </source>
</reference>
<evidence type="ECO:0000256" key="1">
    <source>
        <dbReference type="SAM" id="MobiDB-lite"/>
    </source>
</evidence>
<proteinExistence type="predicted"/>
<dbReference type="EMBL" id="QPFP01000116">
    <property type="protein sequence ID" value="TEB21280.1"/>
    <property type="molecule type" value="Genomic_DNA"/>
</dbReference>
<keyword evidence="3" id="KW-1185">Reference proteome</keyword>
<organism evidence="2 3">
    <name type="scientific">Coprinellus micaceus</name>
    <name type="common">Glistening ink-cap mushroom</name>
    <name type="synonym">Coprinus micaceus</name>
    <dbReference type="NCBI Taxonomy" id="71717"/>
    <lineage>
        <taxon>Eukaryota</taxon>
        <taxon>Fungi</taxon>
        <taxon>Dikarya</taxon>
        <taxon>Basidiomycota</taxon>
        <taxon>Agaricomycotina</taxon>
        <taxon>Agaricomycetes</taxon>
        <taxon>Agaricomycetidae</taxon>
        <taxon>Agaricales</taxon>
        <taxon>Agaricineae</taxon>
        <taxon>Psathyrellaceae</taxon>
        <taxon>Coprinellus</taxon>
    </lineage>
</organism>
<gene>
    <name evidence="2" type="ORF">FA13DRAFT_142085</name>
</gene>
<protein>
    <submittedName>
        <fullName evidence="2">Uncharacterized protein</fullName>
    </submittedName>
</protein>